<dbReference type="EMBL" id="FNXT01000661">
    <property type="protein sequence ID" value="SZX65714.1"/>
    <property type="molecule type" value="Genomic_DNA"/>
</dbReference>
<feature type="chain" id="PRO_5017012996" description="Golgi apparatus protein 1" evidence="10">
    <location>
        <begin position="32"/>
        <end position="979"/>
    </location>
</feature>
<keyword evidence="12" id="KW-1185">Reference proteome</keyword>
<evidence type="ECO:0000256" key="7">
    <source>
        <dbReference type="ARBA" id="ARBA00023180"/>
    </source>
</evidence>
<feature type="region of interest" description="Disordered" evidence="8">
    <location>
        <begin position="34"/>
        <end position="87"/>
    </location>
</feature>
<evidence type="ECO:0000256" key="9">
    <source>
        <dbReference type="SAM" id="Phobius"/>
    </source>
</evidence>
<proteinExistence type="predicted"/>
<feature type="signal peptide" evidence="10">
    <location>
        <begin position="1"/>
        <end position="31"/>
    </location>
</feature>
<dbReference type="AlphaFoldDB" id="A0A383VLZ3"/>
<feature type="compositionally biased region" description="Low complexity" evidence="8">
    <location>
        <begin position="35"/>
        <end position="72"/>
    </location>
</feature>
<keyword evidence="5 9" id="KW-1133">Transmembrane helix</keyword>
<organism evidence="11 12">
    <name type="scientific">Tetradesmus obliquus</name>
    <name type="common">Green alga</name>
    <name type="synonym">Acutodesmus obliquus</name>
    <dbReference type="NCBI Taxonomy" id="3088"/>
    <lineage>
        <taxon>Eukaryota</taxon>
        <taxon>Viridiplantae</taxon>
        <taxon>Chlorophyta</taxon>
        <taxon>core chlorophytes</taxon>
        <taxon>Chlorophyceae</taxon>
        <taxon>CS clade</taxon>
        <taxon>Sphaeropleales</taxon>
        <taxon>Scenedesmaceae</taxon>
        <taxon>Tetradesmus</taxon>
    </lineage>
</organism>
<dbReference type="InterPro" id="IPR017873">
    <property type="entry name" value="Cys-rich_GLG1_repeat_euk"/>
</dbReference>
<evidence type="ECO:0000256" key="1">
    <source>
        <dbReference type="ARBA" id="ARBA00004479"/>
    </source>
</evidence>
<evidence type="ECO:0000256" key="8">
    <source>
        <dbReference type="SAM" id="MobiDB-lite"/>
    </source>
</evidence>
<dbReference type="InterPro" id="IPR039728">
    <property type="entry name" value="GLG1"/>
</dbReference>
<dbReference type="PANTHER" id="PTHR11884:SF1">
    <property type="entry name" value="GOLGI APPARATUS PROTEIN 1"/>
    <property type="match status" value="1"/>
</dbReference>
<name>A0A383VLZ3_TETOB</name>
<gene>
    <name evidence="11" type="ORF">BQ4739_LOCUS6185</name>
</gene>
<evidence type="ECO:0000256" key="2">
    <source>
        <dbReference type="ARBA" id="ARBA00022692"/>
    </source>
</evidence>
<feature type="transmembrane region" description="Helical" evidence="9">
    <location>
        <begin position="926"/>
        <end position="950"/>
    </location>
</feature>
<protein>
    <recommendedName>
        <fullName evidence="13">Golgi apparatus protein 1</fullName>
    </recommendedName>
</protein>
<evidence type="ECO:0000256" key="4">
    <source>
        <dbReference type="ARBA" id="ARBA00022737"/>
    </source>
</evidence>
<keyword evidence="3 10" id="KW-0732">Signal</keyword>
<dbReference type="PANTHER" id="PTHR11884">
    <property type="entry name" value="SELECTIN LIGAND RELATED"/>
    <property type="match status" value="1"/>
</dbReference>
<dbReference type="PROSITE" id="PS51289">
    <property type="entry name" value="GLG1_C_RICH"/>
    <property type="match status" value="4"/>
</dbReference>
<keyword evidence="4" id="KW-0677">Repeat</keyword>
<sequence>MGAGSSPCRRRHVAVLLVAAVLCSVWMPTHQQEQPAATPAAAPAKTPATTQAATPAAATPAPAAAATTAPATPAAPVPAKPAAKKNKQVELAPEADVQNDIDDIDVQGKCKDFLSSSVCKDLEPGEGAVANCISEGIAAAEVGEESAETVPDECQEDVYQFMITRGKNINANLPLGEEQAQQQLARPAEAAAAVAAIVCATAKACQADAEKLCKNTWVFGPTAEGRIIACLREEKGKLSKACAAEVFKMQMAIATDYRADPELAALCKADIEQHCKGIKDGGGRVTACLRSTRAQLRPECAEAVFRQELEADEDLRLNIVVYKKCLADKKTFCPHVPPGNARARDCLVAARNEEGFSSACRDELEAMIEARVRDFRIDARLRRVCKDQMQDCIGMDIYEGDETIVNICLQDNLAQGLIPEGACKNMVYEYQQLAAQDIRFDVPLADACHTDRQKLCGNVPPGSARVIRCLQTQRDKLSSHCRAEMFNEEVRFSENIDFQYPMKQACLREIDRYCKDVPHGQARVIRCLQENKGQKEFGKACLKEMTSYEQKSSQDYRFNFRLASQCKADIKSLCSGICKPEQGQQVCGGTVLRCLTEKRDQITSEGCRKEVLYFEKMEVSNFNNDVILAANCRGDVDKFCKNVEPGEGRVHACLREHRRELSDACRREEMILEQQEAEHIELRPNLLKACADERQAFCAGVAPGSARVFRCLAEKLADPDFGPKCRYEVIAKLQRRQANWKLDPMLRRACRSDVDALCKSEDAQASETGEVYRCLVHNYDDLDPNCKKELGRAVHMAFFIWSPNSIMTRECDADVQRVCLKDRPNMDRVPGQVGTCLADVMEQLQAAEATSRKIVKEAPGAPGSPPQLSDECKLLADVAEPPNMKRAFETTLSVALLESQLSSLESKTGLPLLNRDRKGNAQSLSLTGWTAIAGMAAMVVLVAAGGTYAWRQYKGVPDSVTVVLKSAGKPRYNRVASSD</sequence>
<evidence type="ECO:0000313" key="12">
    <source>
        <dbReference type="Proteomes" id="UP000256970"/>
    </source>
</evidence>
<dbReference type="Pfam" id="PF00839">
    <property type="entry name" value="Cys_rich_FGFR"/>
    <property type="match status" value="8"/>
</dbReference>
<evidence type="ECO:0000256" key="5">
    <source>
        <dbReference type="ARBA" id="ARBA00022989"/>
    </source>
</evidence>
<evidence type="ECO:0000256" key="6">
    <source>
        <dbReference type="ARBA" id="ARBA00023136"/>
    </source>
</evidence>
<evidence type="ECO:0000313" key="11">
    <source>
        <dbReference type="EMBL" id="SZX65714.1"/>
    </source>
</evidence>
<dbReference type="Proteomes" id="UP000256970">
    <property type="component" value="Unassembled WGS sequence"/>
</dbReference>
<evidence type="ECO:0008006" key="13">
    <source>
        <dbReference type="Google" id="ProtNLM"/>
    </source>
</evidence>
<evidence type="ECO:0000256" key="3">
    <source>
        <dbReference type="ARBA" id="ARBA00022729"/>
    </source>
</evidence>
<keyword evidence="7" id="KW-0325">Glycoprotein</keyword>
<reference evidence="11 12" key="1">
    <citation type="submission" date="2016-10" db="EMBL/GenBank/DDBJ databases">
        <authorList>
            <person name="Cai Z."/>
        </authorList>
    </citation>
    <scope>NUCLEOTIDE SEQUENCE [LARGE SCALE GENOMIC DNA]</scope>
</reference>
<accession>A0A383VLZ3</accession>
<dbReference type="GO" id="GO:0000139">
    <property type="term" value="C:Golgi membrane"/>
    <property type="evidence" value="ECO:0007669"/>
    <property type="project" value="InterPro"/>
</dbReference>
<keyword evidence="2 9" id="KW-0812">Transmembrane</keyword>
<evidence type="ECO:0000256" key="10">
    <source>
        <dbReference type="SAM" id="SignalP"/>
    </source>
</evidence>
<dbReference type="InterPro" id="IPR001893">
    <property type="entry name" value="Cys-rich_GLG1_repeat"/>
</dbReference>
<keyword evidence="6 9" id="KW-0472">Membrane</keyword>
<comment type="subcellular location">
    <subcellularLocation>
        <location evidence="1">Membrane</location>
        <topology evidence="1">Single-pass type I membrane protein</topology>
    </subcellularLocation>
</comment>